<proteinExistence type="inferred from homology"/>
<dbReference type="Pfam" id="PF17403">
    <property type="entry name" value="Nrap_D2"/>
    <property type="match status" value="1"/>
</dbReference>
<dbReference type="InterPro" id="IPR035369">
    <property type="entry name" value="Nrap_D4"/>
</dbReference>
<feature type="domain" description="Nrap protein" evidence="10">
    <location>
        <begin position="660"/>
        <end position="879"/>
    </location>
</feature>
<feature type="domain" description="Nrap protein" evidence="9">
    <location>
        <begin position="493"/>
        <end position="648"/>
    </location>
</feature>
<comment type="similarity">
    <text evidence="2 5">Belongs to the NRAP family.</text>
</comment>
<comment type="subcellular location">
    <subcellularLocation>
        <location evidence="1 5">Nucleus</location>
        <location evidence="1 5">Nucleolus</location>
    </subcellularLocation>
</comment>
<dbReference type="AlphaFoldDB" id="A0A0D7B5J3"/>
<evidence type="ECO:0000313" key="14">
    <source>
        <dbReference type="Proteomes" id="UP000054007"/>
    </source>
</evidence>
<dbReference type="PANTHER" id="PTHR17972:SF0">
    <property type="entry name" value="NUCLEOLAR PROTEIN 6"/>
    <property type="match status" value="1"/>
</dbReference>
<dbReference type="OrthoDB" id="10251401at2759"/>
<dbReference type="GO" id="GO:0032040">
    <property type="term" value="C:small-subunit processome"/>
    <property type="evidence" value="ECO:0007669"/>
    <property type="project" value="TreeGrafter"/>
</dbReference>
<dbReference type="InterPro" id="IPR035082">
    <property type="entry name" value="Nrap_D1"/>
</dbReference>
<evidence type="ECO:0000259" key="12">
    <source>
        <dbReference type="Pfam" id="PF17407"/>
    </source>
</evidence>
<dbReference type="InterPro" id="IPR035371">
    <property type="entry name" value="Nrap_D6"/>
</dbReference>
<name>A0A0D7B5J3_9AGAR</name>
<dbReference type="InterPro" id="IPR035370">
    <property type="entry name" value="Nrap_D5"/>
</dbReference>
<evidence type="ECO:0000256" key="6">
    <source>
        <dbReference type="SAM" id="MobiDB-lite"/>
    </source>
</evidence>
<gene>
    <name evidence="13" type="ORF">CYLTODRAFT_492275</name>
</gene>
<evidence type="ECO:0000256" key="2">
    <source>
        <dbReference type="ARBA" id="ARBA00006674"/>
    </source>
</evidence>
<evidence type="ECO:0000259" key="10">
    <source>
        <dbReference type="Pfam" id="PF17405"/>
    </source>
</evidence>
<dbReference type="GO" id="GO:0006409">
    <property type="term" value="P:tRNA export from nucleus"/>
    <property type="evidence" value="ECO:0007669"/>
    <property type="project" value="TreeGrafter"/>
</dbReference>
<organism evidence="13 14">
    <name type="scientific">Cylindrobasidium torrendii FP15055 ss-10</name>
    <dbReference type="NCBI Taxonomy" id="1314674"/>
    <lineage>
        <taxon>Eukaryota</taxon>
        <taxon>Fungi</taxon>
        <taxon>Dikarya</taxon>
        <taxon>Basidiomycota</taxon>
        <taxon>Agaricomycotina</taxon>
        <taxon>Agaricomycetes</taxon>
        <taxon>Agaricomycetidae</taxon>
        <taxon>Agaricales</taxon>
        <taxon>Marasmiineae</taxon>
        <taxon>Physalacriaceae</taxon>
        <taxon>Cylindrobasidium</taxon>
    </lineage>
</organism>
<dbReference type="Proteomes" id="UP000054007">
    <property type="component" value="Unassembled WGS sequence"/>
</dbReference>
<feature type="domain" description="Nrap protein" evidence="8">
    <location>
        <begin position="331"/>
        <end position="486"/>
    </location>
</feature>
<dbReference type="GO" id="GO:0034456">
    <property type="term" value="C:UTP-C complex"/>
    <property type="evidence" value="ECO:0007669"/>
    <property type="project" value="TreeGrafter"/>
</dbReference>
<dbReference type="EMBL" id="KN880588">
    <property type="protein sequence ID" value="KIY65485.1"/>
    <property type="molecule type" value="Genomic_DNA"/>
</dbReference>
<dbReference type="Gene3D" id="3.30.70.3030">
    <property type="match status" value="1"/>
</dbReference>
<evidence type="ECO:0000259" key="11">
    <source>
        <dbReference type="Pfam" id="PF17406"/>
    </source>
</evidence>
<keyword evidence="5" id="KW-0698">rRNA processing</keyword>
<evidence type="ECO:0000259" key="9">
    <source>
        <dbReference type="Pfam" id="PF17404"/>
    </source>
</evidence>
<dbReference type="STRING" id="1314674.A0A0D7B5J3"/>
<dbReference type="Pfam" id="PF17406">
    <property type="entry name" value="Nrap_D5"/>
    <property type="match status" value="1"/>
</dbReference>
<feature type="compositionally biased region" description="Acidic residues" evidence="6">
    <location>
        <begin position="33"/>
        <end position="44"/>
    </location>
</feature>
<dbReference type="GO" id="GO:0003723">
    <property type="term" value="F:RNA binding"/>
    <property type="evidence" value="ECO:0007669"/>
    <property type="project" value="UniProtKB-KW"/>
</dbReference>
<keyword evidence="3 5" id="KW-0694">RNA-binding</keyword>
<dbReference type="InterPro" id="IPR005554">
    <property type="entry name" value="NOL6/Upt22"/>
</dbReference>
<accession>A0A0D7B5J3</accession>
<dbReference type="Gene3D" id="1.10.1410.10">
    <property type="match status" value="2"/>
</dbReference>
<sequence length="1197" mass="132846">MAAATLKRKREVEQSVSKERDQTPEISDTGSQGEDDEKPEDEEWNGVNASEPLDVDEELPRGGKHAKVPTGVEVREMKEAAGLFRSSSFKLQIDAILPNVRPKDKHRLPLETFLLSLHTLLMNIPSTSPAQPLDATRPLLKKGVSVPYATPLPTEDSNWKVAFEAPSNIILAGSWNTKTSVKPPLGGQYGIDVAVVMPDSLFQEKDYLNGRFFHKRAFYLATLSAALSSKIDDLKVDLAYHSQMDNPRLTKLVLTPRPGSFKLNVEISIIPVLSTTSPLLLQRLAPSECSVRSAGDDARKPTPMYNTALLTALSPPSHLLSVHKWQQEAAAFTDALTLLRVWANQRGFCEGSRMQVRGFEGKGPWWSTLLGLLVTGEETVGKPKRKPLGRGLSSYQFFKAALDFLATFDFGKERIFLKTGTGHNYPPSEYAETHDAVFVDASSRINLLADVPLGSLDFLKCEAKKTLSVLESASSSFDPFAETFLHDKHALCTRFDAIVRVDLSTAALHDIDKHSIIDHASPHNALLASISRRLRQGLGDRTKAVTLLHPTSSRRPLSQALPSNSHIFYIGLVYDTETAFRQVDHGPDAKDPESAAKEAFQELWGDKAELRMFKDGKIQQSVVWDVKTADEKSHIPIQIVKYLLDIHFGITDGRSWHSSFDTLIRMPEPISKMYAETKQLVGFKGATTAFDNLVKAIKALPEDELPLSILNFVPCSSALRYTSAMAPVPRLAALPANASYVQTIPLIVQFEKSAKWPDDLKAIRVVKMAFFERIASSLMNAIPGLTAAIAIRGEDDNDPTMEVLTPEGWAFAIHIWHDRELTLLNRIIVGDEAQHIKRPGEKKPTKGAEYHDAVAEKEVYLRRFIHGPRHHRAVTKLHHAFPAFSGTTRLVKRWFAAHWLLDGHVSEEAIELLCAHVFAYPQWESDHDANPEAFAASASQVGSKERGFAMVIEFLQSWKWDEGLLVALYDAGSAADGESTEGVGSGQGVWALKTEMDPTGRVWTNKGPDSIVARRIQALARATWGHLGTVETESESILPIFTHPNGDYHFLVELNPSVLPRYHQNVHADLALLSQRHKKFSNLQNTPADEVEVRIGFDPARLFFKDLQRIYANTFRIFWDPLGGDTFGAVWDPTLREPRSFKVLGGFSSAPCPVEAQKGKGKDSKSKDLVVLNEAAVLSEIRRLGQGLVKDVVPQKK</sequence>
<protein>
    <recommendedName>
        <fullName evidence="5">U3 small nucleolar RNA-associated protein 22</fullName>
    </recommendedName>
</protein>
<evidence type="ECO:0000256" key="3">
    <source>
        <dbReference type="ARBA" id="ARBA00022884"/>
    </source>
</evidence>
<evidence type="ECO:0000256" key="1">
    <source>
        <dbReference type="ARBA" id="ARBA00004604"/>
    </source>
</evidence>
<dbReference type="InterPro" id="IPR035368">
    <property type="entry name" value="Nrap_D3"/>
</dbReference>
<keyword evidence="5" id="KW-0690">Ribosome biogenesis</keyword>
<feature type="compositionally biased region" description="Basic and acidic residues" evidence="6">
    <location>
        <begin position="10"/>
        <end position="23"/>
    </location>
</feature>
<dbReference type="GO" id="GO:0032545">
    <property type="term" value="C:CURI complex"/>
    <property type="evidence" value="ECO:0007669"/>
    <property type="project" value="TreeGrafter"/>
</dbReference>
<dbReference type="Pfam" id="PF03813">
    <property type="entry name" value="Nrap"/>
    <property type="match status" value="1"/>
</dbReference>
<feature type="domain" description="Nrap protein" evidence="12">
    <location>
        <begin position="1047"/>
        <end position="1192"/>
    </location>
</feature>
<dbReference type="GO" id="GO:0006364">
    <property type="term" value="P:rRNA processing"/>
    <property type="evidence" value="ECO:0007669"/>
    <property type="project" value="UniProtKB-KW"/>
</dbReference>
<evidence type="ECO:0000256" key="5">
    <source>
        <dbReference type="RuleBase" id="RU364032"/>
    </source>
</evidence>
<reference evidence="13 14" key="1">
    <citation type="journal article" date="2015" name="Fungal Genet. Biol.">
        <title>Evolution of novel wood decay mechanisms in Agaricales revealed by the genome sequences of Fistulina hepatica and Cylindrobasidium torrendii.</title>
        <authorList>
            <person name="Floudas D."/>
            <person name="Held B.W."/>
            <person name="Riley R."/>
            <person name="Nagy L.G."/>
            <person name="Koehler G."/>
            <person name="Ransdell A.S."/>
            <person name="Younus H."/>
            <person name="Chow J."/>
            <person name="Chiniquy J."/>
            <person name="Lipzen A."/>
            <person name="Tritt A."/>
            <person name="Sun H."/>
            <person name="Haridas S."/>
            <person name="LaButti K."/>
            <person name="Ohm R.A."/>
            <person name="Kues U."/>
            <person name="Blanchette R.A."/>
            <person name="Grigoriev I.V."/>
            <person name="Minto R.E."/>
            <person name="Hibbett D.S."/>
        </authorList>
    </citation>
    <scope>NUCLEOTIDE SEQUENCE [LARGE SCALE GENOMIC DNA]</scope>
    <source>
        <strain evidence="13 14">FP15055 ss-10</strain>
    </source>
</reference>
<dbReference type="Pfam" id="PF17405">
    <property type="entry name" value="Nrap_D4"/>
    <property type="match status" value="1"/>
</dbReference>
<dbReference type="PANTHER" id="PTHR17972">
    <property type="entry name" value="NUCLEOLAR RNA-ASSOCIATED PROTEIN"/>
    <property type="match status" value="1"/>
</dbReference>
<feature type="domain" description="Nrap protein" evidence="11">
    <location>
        <begin position="881"/>
        <end position="1033"/>
    </location>
</feature>
<keyword evidence="4 5" id="KW-0539">Nucleus</keyword>
<dbReference type="Pfam" id="PF17404">
    <property type="entry name" value="Nrap_D3"/>
    <property type="match status" value="1"/>
</dbReference>
<evidence type="ECO:0000259" key="8">
    <source>
        <dbReference type="Pfam" id="PF17403"/>
    </source>
</evidence>
<evidence type="ECO:0000313" key="13">
    <source>
        <dbReference type="EMBL" id="KIY65485.1"/>
    </source>
</evidence>
<feature type="region of interest" description="Disordered" evidence="6">
    <location>
        <begin position="1"/>
        <end position="68"/>
    </location>
</feature>
<dbReference type="InterPro" id="IPR035367">
    <property type="entry name" value="Nrap_D2"/>
</dbReference>
<keyword evidence="5" id="KW-0687">Ribonucleoprotein</keyword>
<keyword evidence="14" id="KW-1185">Reference proteome</keyword>
<evidence type="ECO:0000256" key="4">
    <source>
        <dbReference type="ARBA" id="ARBA00023242"/>
    </source>
</evidence>
<feature type="domain" description="Nrap protein" evidence="7">
    <location>
        <begin position="191"/>
        <end position="327"/>
    </location>
</feature>
<evidence type="ECO:0000259" key="7">
    <source>
        <dbReference type="Pfam" id="PF03813"/>
    </source>
</evidence>
<dbReference type="Pfam" id="PF17407">
    <property type="entry name" value="Nrap_D6"/>
    <property type="match status" value="1"/>
</dbReference>